<dbReference type="PRINTS" id="PR00598">
    <property type="entry name" value="HTHMARR"/>
</dbReference>
<evidence type="ECO:0000256" key="1">
    <source>
        <dbReference type="ARBA" id="ARBA00023015"/>
    </source>
</evidence>
<dbReference type="SMART" id="SM00347">
    <property type="entry name" value="HTH_MARR"/>
    <property type="match status" value="1"/>
</dbReference>
<gene>
    <name evidence="5" type="ORF">GCM10022380_63630</name>
</gene>
<dbReference type="InterPro" id="IPR000835">
    <property type="entry name" value="HTH_MarR-typ"/>
</dbReference>
<evidence type="ECO:0000256" key="2">
    <source>
        <dbReference type="ARBA" id="ARBA00023125"/>
    </source>
</evidence>
<keyword evidence="3" id="KW-0804">Transcription</keyword>
<dbReference type="PANTHER" id="PTHR33164">
    <property type="entry name" value="TRANSCRIPTIONAL REGULATOR, MARR FAMILY"/>
    <property type="match status" value="1"/>
</dbReference>
<proteinExistence type="predicted"/>
<protein>
    <submittedName>
        <fullName evidence="5">MarR family transcriptional regulator</fullName>
    </submittedName>
</protein>
<comment type="caution">
    <text evidence="5">The sequence shown here is derived from an EMBL/GenBank/DDBJ whole genome shotgun (WGS) entry which is preliminary data.</text>
</comment>
<dbReference type="PROSITE" id="PS01117">
    <property type="entry name" value="HTH_MARR_1"/>
    <property type="match status" value="1"/>
</dbReference>
<dbReference type="InterPro" id="IPR036388">
    <property type="entry name" value="WH-like_DNA-bd_sf"/>
</dbReference>
<organism evidence="5 6">
    <name type="scientific">Amycolatopsis tucumanensis</name>
    <dbReference type="NCBI Taxonomy" id="401106"/>
    <lineage>
        <taxon>Bacteria</taxon>
        <taxon>Bacillati</taxon>
        <taxon>Actinomycetota</taxon>
        <taxon>Actinomycetes</taxon>
        <taxon>Pseudonocardiales</taxon>
        <taxon>Pseudonocardiaceae</taxon>
        <taxon>Amycolatopsis</taxon>
    </lineage>
</organism>
<evidence type="ECO:0000256" key="3">
    <source>
        <dbReference type="ARBA" id="ARBA00023163"/>
    </source>
</evidence>
<dbReference type="InterPro" id="IPR039422">
    <property type="entry name" value="MarR/SlyA-like"/>
</dbReference>
<dbReference type="EMBL" id="BAABCM010000010">
    <property type="protein sequence ID" value="GAA3836726.1"/>
    <property type="molecule type" value="Genomic_DNA"/>
</dbReference>
<evidence type="ECO:0000313" key="5">
    <source>
        <dbReference type="EMBL" id="GAA3836726.1"/>
    </source>
</evidence>
<evidence type="ECO:0000259" key="4">
    <source>
        <dbReference type="PROSITE" id="PS50995"/>
    </source>
</evidence>
<keyword evidence="2" id="KW-0238">DNA-binding</keyword>
<reference evidence="6" key="1">
    <citation type="journal article" date="2019" name="Int. J. Syst. Evol. Microbiol.">
        <title>The Global Catalogue of Microorganisms (GCM) 10K type strain sequencing project: providing services to taxonomists for standard genome sequencing and annotation.</title>
        <authorList>
            <consortium name="The Broad Institute Genomics Platform"/>
            <consortium name="The Broad Institute Genome Sequencing Center for Infectious Disease"/>
            <person name="Wu L."/>
            <person name="Ma J."/>
        </authorList>
    </citation>
    <scope>NUCLEOTIDE SEQUENCE [LARGE SCALE GENOMIC DNA]</scope>
    <source>
        <strain evidence="6">JCM 17017</strain>
    </source>
</reference>
<keyword evidence="6" id="KW-1185">Reference proteome</keyword>
<dbReference type="InterPro" id="IPR023187">
    <property type="entry name" value="Tscrpt_reg_MarR-type_CS"/>
</dbReference>
<dbReference type="Proteomes" id="UP001501624">
    <property type="component" value="Unassembled WGS sequence"/>
</dbReference>
<dbReference type="PROSITE" id="PS50995">
    <property type="entry name" value="HTH_MARR_2"/>
    <property type="match status" value="1"/>
</dbReference>
<dbReference type="Pfam" id="PF01047">
    <property type="entry name" value="MarR"/>
    <property type="match status" value="1"/>
</dbReference>
<dbReference type="Gene3D" id="1.10.10.10">
    <property type="entry name" value="Winged helix-like DNA-binding domain superfamily/Winged helix DNA-binding domain"/>
    <property type="match status" value="1"/>
</dbReference>
<name>A0ABP7J879_9PSEU</name>
<dbReference type="SUPFAM" id="SSF46785">
    <property type="entry name" value="Winged helix' DNA-binding domain"/>
    <property type="match status" value="1"/>
</dbReference>
<feature type="domain" description="HTH marR-type" evidence="4">
    <location>
        <begin position="11"/>
        <end position="141"/>
    </location>
</feature>
<dbReference type="InterPro" id="IPR036390">
    <property type="entry name" value="WH_DNA-bd_sf"/>
</dbReference>
<evidence type="ECO:0000313" key="6">
    <source>
        <dbReference type="Proteomes" id="UP001501624"/>
    </source>
</evidence>
<dbReference type="PANTHER" id="PTHR33164:SF57">
    <property type="entry name" value="MARR-FAMILY TRANSCRIPTIONAL REGULATOR"/>
    <property type="match status" value="1"/>
</dbReference>
<sequence>MVEDVNYAGGMEGLAAAVAALHREAAVLYAGIARDFDLTSQQTQVLCGLARRPSFGELAALLGCDKTNVTGMVDRLEKRGLLARETDAKDRRVSRVVLTPAGEELRERIRQRFAELVGERFSALTDEERARYASLVEVLGGPVRASSR</sequence>
<keyword evidence="1" id="KW-0805">Transcription regulation</keyword>
<accession>A0ABP7J879</accession>